<evidence type="ECO:0000256" key="5">
    <source>
        <dbReference type="ARBA" id="ARBA00022989"/>
    </source>
</evidence>
<evidence type="ECO:0000256" key="3">
    <source>
        <dbReference type="ARBA" id="ARBA00022692"/>
    </source>
</evidence>
<keyword evidence="7 8" id="KW-0568">Pathogenesis-related protein</keyword>
<evidence type="ECO:0000256" key="4">
    <source>
        <dbReference type="ARBA" id="ARBA00022821"/>
    </source>
</evidence>
<evidence type="ECO:0000256" key="2">
    <source>
        <dbReference type="ARBA" id="ARBA00006574"/>
    </source>
</evidence>
<dbReference type="Proteomes" id="UP001179952">
    <property type="component" value="Unassembled WGS sequence"/>
</dbReference>
<dbReference type="InterPro" id="IPR004326">
    <property type="entry name" value="Mlo"/>
</dbReference>
<feature type="region of interest" description="Disordered" evidence="9">
    <location>
        <begin position="449"/>
        <end position="509"/>
    </location>
</feature>
<accession>A0AAV9BDI7</accession>
<feature type="region of interest" description="Disordered" evidence="9">
    <location>
        <begin position="407"/>
        <end position="435"/>
    </location>
</feature>
<dbReference type="GO" id="GO:0016020">
    <property type="term" value="C:membrane"/>
    <property type="evidence" value="ECO:0007669"/>
    <property type="project" value="UniProtKB-SubCell"/>
</dbReference>
<dbReference type="GO" id="GO:0005516">
    <property type="term" value="F:calmodulin binding"/>
    <property type="evidence" value="ECO:0007669"/>
    <property type="project" value="UniProtKB-KW"/>
</dbReference>
<feature type="transmembrane region" description="Helical" evidence="10">
    <location>
        <begin position="312"/>
        <end position="335"/>
    </location>
</feature>
<feature type="transmembrane region" description="Helical" evidence="10">
    <location>
        <begin position="106"/>
        <end position="128"/>
    </location>
</feature>
<feature type="transmembrane region" description="Helical" evidence="10">
    <location>
        <begin position="355"/>
        <end position="376"/>
    </location>
</feature>
<proteinExistence type="inferred from homology"/>
<keyword evidence="6 8" id="KW-0472">Membrane</keyword>
<evidence type="ECO:0000256" key="6">
    <source>
        <dbReference type="ARBA" id="ARBA00023136"/>
    </source>
</evidence>
<keyword evidence="8" id="KW-0112">Calmodulin-binding</keyword>
<keyword evidence="5 8" id="KW-1133">Transmembrane helix</keyword>
<keyword evidence="4 8" id="KW-0611">Plant defense</keyword>
<gene>
    <name evidence="8" type="primary">MLO</name>
    <name evidence="11" type="ORF">QJS04_geneDACA009796</name>
</gene>
<keyword evidence="12" id="KW-1185">Reference proteome</keyword>
<protein>
    <recommendedName>
        <fullName evidence="8">MLO-like protein</fullName>
    </recommendedName>
</protein>
<evidence type="ECO:0000256" key="7">
    <source>
        <dbReference type="ARBA" id="ARBA00023265"/>
    </source>
</evidence>
<comment type="subcellular location">
    <subcellularLocation>
        <location evidence="1 8">Membrane</location>
        <topology evidence="1 8">Multi-pass membrane protein</topology>
    </subcellularLocation>
</comment>
<evidence type="ECO:0000313" key="11">
    <source>
        <dbReference type="EMBL" id="KAK1274488.1"/>
    </source>
</evidence>
<dbReference type="Pfam" id="PF03094">
    <property type="entry name" value="Mlo"/>
    <property type="match status" value="1"/>
</dbReference>
<evidence type="ECO:0000256" key="8">
    <source>
        <dbReference type="RuleBase" id="RU280816"/>
    </source>
</evidence>
<comment type="domain">
    <text evidence="8">The C-terminus contains a calmodulin-binding domain, which binds calmodulin in a calcium-dependent fashion.</text>
</comment>
<evidence type="ECO:0000256" key="10">
    <source>
        <dbReference type="SAM" id="Phobius"/>
    </source>
</evidence>
<comment type="caution">
    <text evidence="11">The sequence shown here is derived from an EMBL/GenBank/DDBJ whole genome shotgun (WGS) entry which is preliminary data.</text>
</comment>
<dbReference type="GO" id="GO:0006952">
    <property type="term" value="P:defense response"/>
    <property type="evidence" value="ECO:0007669"/>
    <property type="project" value="UniProtKB-KW"/>
</dbReference>
<evidence type="ECO:0000313" key="12">
    <source>
        <dbReference type="Proteomes" id="UP001179952"/>
    </source>
</evidence>
<sequence>MLEALEKIKSELMLLGFISLLLTVGQDYISRICIPSSIGFKMLPCEAKANHGGDDGDNGDDRRRRLLWSGDEHPSWRRFLAAGGGQDRCSKKGKVSLISTNGMHQLHIFIFILAILHVLYCILTMALAQAKMKKWKAWESETTSMEYQFSNDPSRFRLTHQTSFVRRHQGFSSTPGIRWIVAFLRQFFRSVTKVDYLTMRHGFINAHLSPNSKFNFHKYIKRSLEDDFKVVVGISIPLWATAIIFMLLNVNGLHTLFWVSLFPLVVLLLVGMKLEVIIMEMAQRIRDRTTIVKGAPVVEPSNELFWFNRPQWILYLIHFTLFENAFQMAYFLWILYSFGKKSCLHQNMPASILKIIISLVTQFLCSYITFPLYALVTQMGSHMKKAIFEEQTAKALMKWQKAAKERKKHRQAAGGGDSVSGYMSGDTTPSRGTSPVHLLHKFKANSAAADVESIPNSPSHYASDNEISEMEAPTFAPRGDVEAGRVPPPSHYRDRDGGDGGGDFSFVQH</sequence>
<evidence type="ECO:0000256" key="1">
    <source>
        <dbReference type="ARBA" id="ARBA00004141"/>
    </source>
</evidence>
<reference evidence="11" key="2">
    <citation type="submission" date="2023-06" db="EMBL/GenBank/DDBJ databases">
        <authorList>
            <person name="Ma L."/>
            <person name="Liu K.-W."/>
            <person name="Li Z."/>
            <person name="Hsiao Y.-Y."/>
            <person name="Qi Y."/>
            <person name="Fu T."/>
            <person name="Tang G."/>
            <person name="Zhang D."/>
            <person name="Sun W.-H."/>
            <person name="Liu D.-K."/>
            <person name="Li Y."/>
            <person name="Chen G.-Z."/>
            <person name="Liu X.-D."/>
            <person name="Liao X.-Y."/>
            <person name="Jiang Y.-T."/>
            <person name="Yu X."/>
            <person name="Hao Y."/>
            <person name="Huang J."/>
            <person name="Zhao X.-W."/>
            <person name="Ke S."/>
            <person name="Chen Y.-Y."/>
            <person name="Wu W.-L."/>
            <person name="Hsu J.-L."/>
            <person name="Lin Y.-F."/>
            <person name="Huang M.-D."/>
            <person name="Li C.-Y."/>
            <person name="Huang L."/>
            <person name="Wang Z.-W."/>
            <person name="Zhao X."/>
            <person name="Zhong W.-Y."/>
            <person name="Peng D.-H."/>
            <person name="Ahmad S."/>
            <person name="Lan S."/>
            <person name="Zhang J.-S."/>
            <person name="Tsai W.-C."/>
            <person name="Van De Peer Y."/>
            <person name="Liu Z.-J."/>
        </authorList>
    </citation>
    <scope>NUCLEOTIDE SEQUENCE</scope>
    <source>
        <strain evidence="11">SCP</strain>
        <tissue evidence="11">Leaves</tissue>
    </source>
</reference>
<keyword evidence="3 8" id="KW-0812">Transmembrane</keyword>
<dbReference type="AlphaFoldDB" id="A0AAV9BDI7"/>
<feature type="transmembrane region" description="Helical" evidence="10">
    <location>
        <begin position="228"/>
        <end position="250"/>
    </location>
</feature>
<name>A0AAV9BDI7_ACOGR</name>
<reference evidence="11" key="1">
    <citation type="journal article" date="2023" name="Nat. Commun.">
        <title>Diploid and tetraploid genomes of Acorus and the evolution of monocots.</title>
        <authorList>
            <person name="Ma L."/>
            <person name="Liu K.W."/>
            <person name="Li Z."/>
            <person name="Hsiao Y.Y."/>
            <person name="Qi Y."/>
            <person name="Fu T."/>
            <person name="Tang G.D."/>
            <person name="Zhang D."/>
            <person name="Sun W.H."/>
            <person name="Liu D.K."/>
            <person name="Li Y."/>
            <person name="Chen G.Z."/>
            <person name="Liu X.D."/>
            <person name="Liao X.Y."/>
            <person name="Jiang Y.T."/>
            <person name="Yu X."/>
            <person name="Hao Y."/>
            <person name="Huang J."/>
            <person name="Zhao X.W."/>
            <person name="Ke S."/>
            <person name="Chen Y.Y."/>
            <person name="Wu W.L."/>
            <person name="Hsu J.L."/>
            <person name="Lin Y.F."/>
            <person name="Huang M.D."/>
            <person name="Li C.Y."/>
            <person name="Huang L."/>
            <person name="Wang Z.W."/>
            <person name="Zhao X."/>
            <person name="Zhong W.Y."/>
            <person name="Peng D.H."/>
            <person name="Ahmad S."/>
            <person name="Lan S."/>
            <person name="Zhang J.S."/>
            <person name="Tsai W.C."/>
            <person name="Van de Peer Y."/>
            <person name="Liu Z.J."/>
        </authorList>
    </citation>
    <scope>NUCLEOTIDE SEQUENCE</scope>
    <source>
        <strain evidence="11">SCP</strain>
    </source>
</reference>
<feature type="transmembrane region" description="Helical" evidence="10">
    <location>
        <begin position="12"/>
        <end position="29"/>
    </location>
</feature>
<evidence type="ECO:0000256" key="9">
    <source>
        <dbReference type="SAM" id="MobiDB-lite"/>
    </source>
</evidence>
<dbReference type="PANTHER" id="PTHR31942:SF82">
    <property type="entry name" value="MLO PROTEIN HOMOLOG 1"/>
    <property type="match status" value="1"/>
</dbReference>
<feature type="transmembrane region" description="Helical" evidence="10">
    <location>
        <begin position="256"/>
        <end position="278"/>
    </location>
</feature>
<comment type="similarity">
    <text evidence="2 8">Belongs to the MLO family.</text>
</comment>
<dbReference type="PANTHER" id="PTHR31942">
    <property type="entry name" value="MLO-LIKE PROTEIN 1"/>
    <property type="match status" value="1"/>
</dbReference>
<comment type="function">
    <text evidence="8">May be involved in modulation of pathogen defense and leaf cell death.</text>
</comment>
<organism evidence="11 12">
    <name type="scientific">Acorus gramineus</name>
    <name type="common">Dwarf sweet flag</name>
    <dbReference type="NCBI Taxonomy" id="55184"/>
    <lineage>
        <taxon>Eukaryota</taxon>
        <taxon>Viridiplantae</taxon>
        <taxon>Streptophyta</taxon>
        <taxon>Embryophyta</taxon>
        <taxon>Tracheophyta</taxon>
        <taxon>Spermatophyta</taxon>
        <taxon>Magnoliopsida</taxon>
        <taxon>Liliopsida</taxon>
        <taxon>Acoraceae</taxon>
        <taxon>Acorus</taxon>
    </lineage>
</organism>
<dbReference type="EMBL" id="JAUJYN010000004">
    <property type="protein sequence ID" value="KAK1274488.1"/>
    <property type="molecule type" value="Genomic_DNA"/>
</dbReference>